<keyword evidence="3" id="KW-1185">Reference proteome</keyword>
<feature type="region of interest" description="Disordered" evidence="1">
    <location>
        <begin position="143"/>
        <end position="164"/>
    </location>
</feature>
<evidence type="ECO:0000313" key="2">
    <source>
        <dbReference type="EMBL" id="CAB9530815.1"/>
    </source>
</evidence>
<dbReference type="Proteomes" id="UP001153069">
    <property type="component" value="Unassembled WGS sequence"/>
</dbReference>
<reference evidence="2" key="1">
    <citation type="submission" date="2020-06" db="EMBL/GenBank/DDBJ databases">
        <authorList>
            <consortium name="Plant Systems Biology data submission"/>
        </authorList>
    </citation>
    <scope>NUCLEOTIDE SEQUENCE</scope>
    <source>
        <strain evidence="2">D6</strain>
    </source>
</reference>
<name>A0A9N8HZQ6_9STRA</name>
<dbReference type="AlphaFoldDB" id="A0A9N8HZQ6"/>
<organism evidence="2 3">
    <name type="scientific">Seminavis robusta</name>
    <dbReference type="NCBI Taxonomy" id="568900"/>
    <lineage>
        <taxon>Eukaryota</taxon>
        <taxon>Sar</taxon>
        <taxon>Stramenopiles</taxon>
        <taxon>Ochrophyta</taxon>
        <taxon>Bacillariophyta</taxon>
        <taxon>Bacillariophyceae</taxon>
        <taxon>Bacillariophycidae</taxon>
        <taxon>Naviculales</taxon>
        <taxon>Naviculaceae</taxon>
        <taxon>Seminavis</taxon>
    </lineage>
</organism>
<proteinExistence type="predicted"/>
<evidence type="ECO:0000313" key="3">
    <source>
        <dbReference type="Proteomes" id="UP001153069"/>
    </source>
</evidence>
<comment type="caution">
    <text evidence="2">The sequence shown here is derived from an EMBL/GenBank/DDBJ whole genome shotgun (WGS) entry which is preliminary data.</text>
</comment>
<gene>
    <name evidence="2" type="ORF">SEMRO_3060_G342960.1</name>
</gene>
<protein>
    <submittedName>
        <fullName evidence="2">Uncharacterized protein</fullName>
    </submittedName>
</protein>
<sequence>MELDTEKASHFEFLVVRENRPGKLQMNQTIAQLEEEVQGLEYGMDAVFGLLQAALGSKSAAEEAVFNQWRKRLPMMTPKKVAREAMADNTLACSKRTARATQNLFNATVDLVHNSLRDEDPRHNREEAKKVVTGCMLQLNSNNKRVANGAFQSKRATRRRNDNP</sequence>
<dbReference type="EMBL" id="CAICTM010003058">
    <property type="protein sequence ID" value="CAB9530815.1"/>
    <property type="molecule type" value="Genomic_DNA"/>
</dbReference>
<evidence type="ECO:0000256" key="1">
    <source>
        <dbReference type="SAM" id="MobiDB-lite"/>
    </source>
</evidence>
<accession>A0A9N8HZQ6</accession>